<dbReference type="OrthoDB" id="317179at2"/>
<dbReference type="RefSeq" id="WP_014802796.1">
    <property type="nucleotide sequence ID" value="NC_018020.1"/>
</dbReference>
<sequence length="265" mass="29402">MKKYLLLISVALNVYADDSGIQYLELNKPHYVIGNKARVRVEADINAAVAAELPIGAEVIPTEQVNNATTIDGVEAPWYRVQFKQAGKPKDGFIWGNLIAKGAAKSKDGLIFMFGTGRKQKDLSVGTEYTSQFRVAKDGKELAKLEIKEGVDFKSKQTVTLTDGRGLEGVQHIFAVEFLQEYCGGKGNTMFLFWTGEKLIHAHSSFDGSDAPYYATEKQVFPTDKGGKKDMVILLRETGEHEVPKSVKKEKVSLKWNGKKLEKPK</sequence>
<dbReference type="EMBL" id="CP002959">
    <property type="protein sequence ID" value="AFM12285.1"/>
    <property type="molecule type" value="Genomic_DNA"/>
</dbReference>
<accession>I4B4S8</accession>
<protein>
    <submittedName>
        <fullName evidence="1">Uncharacterized protein</fullName>
    </submittedName>
</protein>
<dbReference type="KEGG" id="tpx:Turpa_1637"/>
<name>I4B4S8_TURPD</name>
<dbReference type="HOGENOM" id="CLU_086923_0_0_12"/>
<proteinExistence type="predicted"/>
<dbReference type="STRING" id="869212.Turpa_1637"/>
<gene>
    <name evidence="1" type="ordered locus">Turpa_1637</name>
</gene>
<evidence type="ECO:0000313" key="2">
    <source>
        <dbReference type="Proteomes" id="UP000006048"/>
    </source>
</evidence>
<reference evidence="1 2" key="1">
    <citation type="submission" date="2012-06" db="EMBL/GenBank/DDBJ databases">
        <title>The complete chromosome of genome of Turneriella parva DSM 21527.</title>
        <authorList>
            <consortium name="US DOE Joint Genome Institute (JGI-PGF)"/>
            <person name="Lucas S."/>
            <person name="Han J."/>
            <person name="Lapidus A."/>
            <person name="Bruce D."/>
            <person name="Goodwin L."/>
            <person name="Pitluck S."/>
            <person name="Peters L."/>
            <person name="Kyrpides N."/>
            <person name="Mavromatis K."/>
            <person name="Ivanova N."/>
            <person name="Mikhailova N."/>
            <person name="Chertkov O."/>
            <person name="Detter J.C."/>
            <person name="Tapia R."/>
            <person name="Han C."/>
            <person name="Land M."/>
            <person name="Hauser L."/>
            <person name="Markowitz V."/>
            <person name="Cheng J.-F."/>
            <person name="Hugenholtz P."/>
            <person name="Woyke T."/>
            <person name="Wu D."/>
            <person name="Gronow S."/>
            <person name="Wellnitz S."/>
            <person name="Brambilla E."/>
            <person name="Klenk H.-P."/>
            <person name="Eisen J.A."/>
        </authorList>
    </citation>
    <scope>NUCLEOTIDE SEQUENCE [LARGE SCALE GENOMIC DNA]</scope>
    <source>
        <strain evidence="2">ATCC BAA-1111 / DSM 21527 / NCTC 11395 / H</strain>
    </source>
</reference>
<dbReference type="Proteomes" id="UP000006048">
    <property type="component" value="Chromosome"/>
</dbReference>
<evidence type="ECO:0000313" key="1">
    <source>
        <dbReference type="EMBL" id="AFM12285.1"/>
    </source>
</evidence>
<keyword evidence="2" id="KW-1185">Reference proteome</keyword>
<organism evidence="1 2">
    <name type="scientific">Turneriella parva (strain ATCC BAA-1111 / DSM 21527 / NCTC 11395 / H)</name>
    <name type="common">Leptospira parva</name>
    <dbReference type="NCBI Taxonomy" id="869212"/>
    <lineage>
        <taxon>Bacteria</taxon>
        <taxon>Pseudomonadati</taxon>
        <taxon>Spirochaetota</taxon>
        <taxon>Spirochaetia</taxon>
        <taxon>Leptospirales</taxon>
        <taxon>Leptospiraceae</taxon>
        <taxon>Turneriella</taxon>
    </lineage>
</organism>
<dbReference type="AlphaFoldDB" id="I4B4S8"/>